<keyword evidence="6 13" id="KW-0479">Metal-binding</keyword>
<dbReference type="Gene3D" id="3.30.930.10">
    <property type="entry name" value="Bira Bifunctional Protein, Domain 2"/>
    <property type="match status" value="1"/>
</dbReference>
<keyword evidence="7 13" id="KW-0547">Nucleotide-binding</keyword>
<dbReference type="AlphaFoldDB" id="A0A1G2PD92"/>
<dbReference type="InterPro" id="IPR022911">
    <property type="entry name" value="Phe_tRNA_ligase_alpha1_bac"/>
</dbReference>
<evidence type="ECO:0000256" key="8">
    <source>
        <dbReference type="ARBA" id="ARBA00022840"/>
    </source>
</evidence>
<evidence type="ECO:0000256" key="3">
    <source>
        <dbReference type="ARBA" id="ARBA00011209"/>
    </source>
</evidence>
<dbReference type="Proteomes" id="UP000178869">
    <property type="component" value="Unassembled WGS sequence"/>
</dbReference>
<dbReference type="PANTHER" id="PTHR11538">
    <property type="entry name" value="PHENYLALANYL-TRNA SYNTHETASE"/>
    <property type="match status" value="1"/>
</dbReference>
<evidence type="ECO:0000256" key="11">
    <source>
        <dbReference type="ARBA" id="ARBA00023146"/>
    </source>
</evidence>
<dbReference type="PANTHER" id="PTHR11538:SF41">
    <property type="entry name" value="PHENYLALANINE--TRNA LIGASE, MITOCHONDRIAL"/>
    <property type="match status" value="1"/>
</dbReference>
<evidence type="ECO:0000256" key="6">
    <source>
        <dbReference type="ARBA" id="ARBA00022723"/>
    </source>
</evidence>
<evidence type="ECO:0000256" key="12">
    <source>
        <dbReference type="ARBA" id="ARBA00049255"/>
    </source>
</evidence>
<dbReference type="InterPro" id="IPR010978">
    <property type="entry name" value="tRNA-bd_arm"/>
</dbReference>
<dbReference type="EMBL" id="MHSR01000017">
    <property type="protein sequence ID" value="OHA46294.1"/>
    <property type="molecule type" value="Genomic_DNA"/>
</dbReference>
<dbReference type="SUPFAM" id="SSF46589">
    <property type="entry name" value="tRNA-binding arm"/>
    <property type="match status" value="1"/>
</dbReference>
<evidence type="ECO:0000256" key="2">
    <source>
        <dbReference type="ARBA" id="ARBA00010207"/>
    </source>
</evidence>
<evidence type="ECO:0000313" key="16">
    <source>
        <dbReference type="Proteomes" id="UP000178869"/>
    </source>
</evidence>
<evidence type="ECO:0000256" key="1">
    <source>
        <dbReference type="ARBA" id="ARBA00004496"/>
    </source>
</evidence>
<evidence type="ECO:0000256" key="7">
    <source>
        <dbReference type="ARBA" id="ARBA00022741"/>
    </source>
</evidence>
<dbReference type="InterPro" id="IPR006195">
    <property type="entry name" value="aa-tRNA-synth_II"/>
</dbReference>
<reference evidence="15 16" key="1">
    <citation type="journal article" date="2016" name="Nat. Commun.">
        <title>Thousands of microbial genomes shed light on interconnected biogeochemical processes in an aquifer system.</title>
        <authorList>
            <person name="Anantharaman K."/>
            <person name="Brown C.T."/>
            <person name="Hug L.A."/>
            <person name="Sharon I."/>
            <person name="Castelle C.J."/>
            <person name="Probst A.J."/>
            <person name="Thomas B.C."/>
            <person name="Singh A."/>
            <person name="Wilkins M.J."/>
            <person name="Karaoz U."/>
            <person name="Brodie E.L."/>
            <person name="Williams K.H."/>
            <person name="Hubbard S.S."/>
            <person name="Banfield J.F."/>
        </authorList>
    </citation>
    <scope>NUCLEOTIDE SEQUENCE [LARGE SCALE GENOMIC DNA]</scope>
</reference>
<dbReference type="Pfam" id="PF02912">
    <property type="entry name" value="Phe_tRNA-synt_N"/>
    <property type="match status" value="1"/>
</dbReference>
<evidence type="ECO:0000256" key="9">
    <source>
        <dbReference type="ARBA" id="ARBA00022842"/>
    </source>
</evidence>
<keyword evidence="5 13" id="KW-0436">Ligase</keyword>
<dbReference type="InterPro" id="IPR004529">
    <property type="entry name" value="Phe-tRNA-synth_IIc_asu"/>
</dbReference>
<keyword evidence="4 13" id="KW-0963">Cytoplasm</keyword>
<dbReference type="EC" id="6.1.1.20" evidence="13"/>
<dbReference type="PROSITE" id="PS50862">
    <property type="entry name" value="AA_TRNA_LIGASE_II"/>
    <property type="match status" value="1"/>
</dbReference>
<feature type="domain" description="Aminoacyl-transfer RNA synthetases class-II family profile" evidence="14">
    <location>
        <begin position="116"/>
        <end position="333"/>
    </location>
</feature>
<evidence type="ECO:0000256" key="4">
    <source>
        <dbReference type="ARBA" id="ARBA00022490"/>
    </source>
</evidence>
<evidence type="ECO:0000313" key="15">
    <source>
        <dbReference type="EMBL" id="OHA46294.1"/>
    </source>
</evidence>
<dbReference type="InterPro" id="IPR004188">
    <property type="entry name" value="Phe-tRNA_ligase_II_N"/>
</dbReference>
<keyword evidence="8 13" id="KW-0067">ATP-binding</keyword>
<evidence type="ECO:0000259" key="14">
    <source>
        <dbReference type="PROSITE" id="PS50862"/>
    </source>
</evidence>
<dbReference type="GO" id="GO:0005737">
    <property type="term" value="C:cytoplasm"/>
    <property type="evidence" value="ECO:0007669"/>
    <property type="project" value="UniProtKB-SubCell"/>
</dbReference>
<evidence type="ECO:0000256" key="5">
    <source>
        <dbReference type="ARBA" id="ARBA00022598"/>
    </source>
</evidence>
<dbReference type="GO" id="GO:0004826">
    <property type="term" value="F:phenylalanine-tRNA ligase activity"/>
    <property type="evidence" value="ECO:0007669"/>
    <property type="project" value="UniProtKB-UniRule"/>
</dbReference>
<gene>
    <name evidence="13" type="primary">pheS</name>
    <name evidence="15" type="ORF">A2828_00760</name>
</gene>
<keyword evidence="11 13" id="KW-0030">Aminoacyl-tRNA synthetase</keyword>
<dbReference type="GO" id="GO:0000287">
    <property type="term" value="F:magnesium ion binding"/>
    <property type="evidence" value="ECO:0007669"/>
    <property type="project" value="UniProtKB-UniRule"/>
</dbReference>
<comment type="subcellular location">
    <subcellularLocation>
        <location evidence="1 13">Cytoplasm</location>
    </subcellularLocation>
</comment>
<dbReference type="GO" id="GO:0005524">
    <property type="term" value="F:ATP binding"/>
    <property type="evidence" value="ECO:0007669"/>
    <property type="project" value="UniProtKB-UniRule"/>
</dbReference>
<dbReference type="SUPFAM" id="SSF55681">
    <property type="entry name" value="Class II aaRS and biotin synthetases"/>
    <property type="match status" value="1"/>
</dbReference>
<feature type="binding site" evidence="13">
    <location>
        <position position="269"/>
    </location>
    <ligand>
        <name>Mg(2+)</name>
        <dbReference type="ChEBI" id="CHEBI:18420"/>
        <note>shared with beta subunit</note>
    </ligand>
</feature>
<sequence>MIKRQQSDNIPIIKEEALSKIRIAHSTVELEEIYSFYLGRKGILRNFLITIGQFPAAKRPDYARNIHEAIKAIDMAARDKRGQLLLVEIKNKRSSFDITMPGIAVKRGHLHPLTLVERKIEHIFNSMGFGIIEGPEIEDAWHNFDALNIPPDHPARELWDTFWIKSKISGRAGKAPKSKLLLRTHTSPMQIRYMETHQPPFKIIVPGKAYRFEATDASHEFQFNQIEGLMVGEDVSVANFKFVVQAFFEHFFGKEINIRLRASYFPFTEPSFEVDIRCLFCSGRGCSICARSGWLEMGGAGMVHREVFKAVKYDVSRVQGFAFGFGLERLAMMKYKIPDVRLFNSGDIQLSQQF</sequence>
<protein>
    <recommendedName>
        <fullName evidence="13">Phenylalanine--tRNA ligase alpha subunit</fullName>
        <ecNumber evidence="13">6.1.1.20</ecNumber>
    </recommendedName>
    <alternativeName>
        <fullName evidence="13">Phenylalanyl-tRNA synthetase alpha subunit</fullName>
        <shortName evidence="13">PheRS</shortName>
    </alternativeName>
</protein>
<comment type="cofactor">
    <cofactor evidence="13">
        <name>Mg(2+)</name>
        <dbReference type="ChEBI" id="CHEBI:18420"/>
    </cofactor>
    <text evidence="13">Binds 2 magnesium ions per tetramer.</text>
</comment>
<organism evidence="15 16">
    <name type="scientific">Candidatus Terrybacteria bacterium RIFCSPHIGHO2_01_FULL_43_35</name>
    <dbReference type="NCBI Taxonomy" id="1802361"/>
    <lineage>
        <taxon>Bacteria</taxon>
        <taxon>Candidatus Terryibacteriota</taxon>
    </lineage>
</organism>
<dbReference type="InterPro" id="IPR002319">
    <property type="entry name" value="Phenylalanyl-tRNA_Synthase"/>
</dbReference>
<comment type="subunit">
    <text evidence="3 13">Tetramer of two alpha and two beta subunits.</text>
</comment>
<dbReference type="NCBIfam" id="TIGR00468">
    <property type="entry name" value="pheS"/>
    <property type="match status" value="1"/>
</dbReference>
<dbReference type="InterPro" id="IPR045864">
    <property type="entry name" value="aa-tRNA-synth_II/BPL/LPL"/>
</dbReference>
<evidence type="ECO:0000256" key="13">
    <source>
        <dbReference type="HAMAP-Rule" id="MF_00281"/>
    </source>
</evidence>
<evidence type="ECO:0000256" key="10">
    <source>
        <dbReference type="ARBA" id="ARBA00022917"/>
    </source>
</evidence>
<comment type="similarity">
    <text evidence="2 13">Belongs to the class-II aminoacyl-tRNA synthetase family. Phe-tRNA synthetase alpha subunit type 1 subfamily.</text>
</comment>
<name>A0A1G2PD92_9BACT</name>
<keyword evidence="10 13" id="KW-0648">Protein biosynthesis</keyword>
<accession>A0A1G2PD92</accession>
<dbReference type="HAMAP" id="MF_00281">
    <property type="entry name" value="Phe_tRNA_synth_alpha1"/>
    <property type="match status" value="1"/>
</dbReference>
<comment type="caution">
    <text evidence="15">The sequence shown here is derived from an EMBL/GenBank/DDBJ whole genome shotgun (WGS) entry which is preliminary data.</text>
</comment>
<dbReference type="Pfam" id="PF01409">
    <property type="entry name" value="tRNA-synt_2d"/>
    <property type="match status" value="1"/>
</dbReference>
<comment type="catalytic activity">
    <reaction evidence="12 13">
        <text>tRNA(Phe) + L-phenylalanine + ATP = L-phenylalanyl-tRNA(Phe) + AMP + diphosphate + H(+)</text>
        <dbReference type="Rhea" id="RHEA:19413"/>
        <dbReference type="Rhea" id="RHEA-COMP:9668"/>
        <dbReference type="Rhea" id="RHEA-COMP:9699"/>
        <dbReference type="ChEBI" id="CHEBI:15378"/>
        <dbReference type="ChEBI" id="CHEBI:30616"/>
        <dbReference type="ChEBI" id="CHEBI:33019"/>
        <dbReference type="ChEBI" id="CHEBI:58095"/>
        <dbReference type="ChEBI" id="CHEBI:78442"/>
        <dbReference type="ChEBI" id="CHEBI:78531"/>
        <dbReference type="ChEBI" id="CHEBI:456215"/>
        <dbReference type="EC" id="6.1.1.20"/>
    </reaction>
</comment>
<dbReference type="GO" id="GO:0006432">
    <property type="term" value="P:phenylalanyl-tRNA aminoacylation"/>
    <property type="evidence" value="ECO:0007669"/>
    <property type="project" value="UniProtKB-UniRule"/>
</dbReference>
<dbReference type="CDD" id="cd00496">
    <property type="entry name" value="PheRS_alpha_core"/>
    <property type="match status" value="1"/>
</dbReference>
<proteinExistence type="inferred from homology"/>
<dbReference type="GO" id="GO:0000049">
    <property type="term" value="F:tRNA binding"/>
    <property type="evidence" value="ECO:0007669"/>
    <property type="project" value="InterPro"/>
</dbReference>
<keyword evidence="9 13" id="KW-0460">Magnesium</keyword>